<sequence>MKRGLRQFRRKYWLMVTVLQLKQMVSQAYFGDTVMTETDYSRGRKLFIAEGCCANGVVTLTTGAFLSGYAGYLGADDSLNGIIGSVPVLLCTLQMFSSVVLENLRQKKFLIACFALIHRLLLSSLFFVPLLVENQAGRLAAVVAIYVVAHFFGAFIGTGTGSWLLSLVPENIRGTYLGRKDAFAFAFTTVLSLVCGRVLDWMRSSHQDLTGYYIIGLIVLSTAFTDFWCLSSIREPVSEPHRRSLKAAVIDPLFDSEYRKIIGLYMFWNLALQVAGPFFSVYMVTGLSLDYTYITFLGLIASSVRVVAACFWGRLADATSWLHAARCSMLLLGFVHTSWLFMTPATCLILQPILQALSGAAWGGIAIAVFSLQYQYAPADKRVSYVSANSSYAGLCGFFATLLGASLLKILPEFQIGGFPVSGMQMIFALSGVLIILCVRYMRRLSH</sequence>
<dbReference type="InterPro" id="IPR011701">
    <property type="entry name" value="MFS"/>
</dbReference>
<dbReference type="GO" id="GO:0022857">
    <property type="term" value="F:transmembrane transporter activity"/>
    <property type="evidence" value="ECO:0007669"/>
    <property type="project" value="InterPro"/>
</dbReference>
<feature type="transmembrane region" description="Helical" evidence="2">
    <location>
        <begin position="181"/>
        <end position="199"/>
    </location>
</feature>
<dbReference type="InterPro" id="IPR036259">
    <property type="entry name" value="MFS_trans_sf"/>
</dbReference>
<feature type="transmembrane region" description="Helical" evidence="2">
    <location>
        <begin position="262"/>
        <end position="285"/>
    </location>
</feature>
<feature type="transmembrane region" description="Helical" evidence="2">
    <location>
        <begin position="109"/>
        <end position="132"/>
    </location>
</feature>
<evidence type="ECO:0000313" key="4">
    <source>
        <dbReference type="Proteomes" id="UP000434223"/>
    </source>
</evidence>
<feature type="transmembrane region" description="Helical" evidence="2">
    <location>
        <begin position="423"/>
        <end position="442"/>
    </location>
</feature>
<dbReference type="Gene3D" id="1.20.1250.20">
    <property type="entry name" value="MFS general substrate transporter like domains"/>
    <property type="match status" value="1"/>
</dbReference>
<feature type="transmembrane region" description="Helical" evidence="2">
    <location>
        <begin position="211"/>
        <end position="233"/>
    </location>
</feature>
<keyword evidence="2" id="KW-0472">Membrane</keyword>
<evidence type="ECO:0000313" key="3">
    <source>
        <dbReference type="EMBL" id="MUB65170.1"/>
    </source>
</evidence>
<feature type="transmembrane region" description="Helical" evidence="2">
    <location>
        <begin position="144"/>
        <end position="169"/>
    </location>
</feature>
<dbReference type="PANTHER" id="PTHR23526:SF2">
    <property type="entry name" value="MAJOR FACILITATOR SUPERFAMILY (MFS) PROFILE DOMAIN-CONTAINING PROTEIN"/>
    <property type="match status" value="1"/>
</dbReference>
<feature type="transmembrane region" description="Helical" evidence="2">
    <location>
        <begin position="348"/>
        <end position="372"/>
    </location>
</feature>
<dbReference type="InterPro" id="IPR052528">
    <property type="entry name" value="Sugar_transport-like"/>
</dbReference>
<name>A0AAW9WJA3_9FIRM</name>
<feature type="transmembrane region" description="Helical" evidence="2">
    <location>
        <begin position="324"/>
        <end position="342"/>
    </location>
</feature>
<feature type="transmembrane region" description="Helical" evidence="2">
    <location>
        <begin position="392"/>
        <end position="411"/>
    </location>
</feature>
<dbReference type="SUPFAM" id="SSF103473">
    <property type="entry name" value="MFS general substrate transporter"/>
    <property type="match status" value="1"/>
</dbReference>
<dbReference type="Pfam" id="PF07690">
    <property type="entry name" value="MFS_1"/>
    <property type="match status" value="1"/>
</dbReference>
<proteinExistence type="predicted"/>
<dbReference type="EMBL" id="WNME01000013">
    <property type="protein sequence ID" value="MUB65170.1"/>
    <property type="molecule type" value="Genomic_DNA"/>
</dbReference>
<comment type="caution">
    <text evidence="3">The sequence shown here is derived from an EMBL/GenBank/DDBJ whole genome shotgun (WGS) entry which is preliminary data.</text>
</comment>
<gene>
    <name evidence="3" type="ORF">GNE07_19305</name>
</gene>
<dbReference type="RefSeq" id="WP_055649920.1">
    <property type="nucleotide sequence ID" value="NZ_CABJBJ010000017.1"/>
</dbReference>
<dbReference type="AlphaFoldDB" id="A0AAW9WJA3"/>
<feature type="transmembrane region" description="Helical" evidence="2">
    <location>
        <begin position="82"/>
        <end position="102"/>
    </location>
</feature>
<dbReference type="GO" id="GO:0005886">
    <property type="term" value="C:plasma membrane"/>
    <property type="evidence" value="ECO:0007669"/>
    <property type="project" value="UniProtKB-SubCell"/>
</dbReference>
<comment type="subcellular location">
    <subcellularLocation>
        <location evidence="1">Cell membrane</location>
        <topology evidence="1">Multi-pass membrane protein</topology>
    </subcellularLocation>
</comment>
<keyword evidence="2" id="KW-0812">Transmembrane</keyword>
<evidence type="ECO:0000256" key="2">
    <source>
        <dbReference type="SAM" id="Phobius"/>
    </source>
</evidence>
<feature type="transmembrane region" description="Helical" evidence="2">
    <location>
        <begin position="291"/>
        <end position="312"/>
    </location>
</feature>
<dbReference type="PANTHER" id="PTHR23526">
    <property type="entry name" value="INTEGRAL MEMBRANE TRANSPORT PROTEIN-RELATED"/>
    <property type="match status" value="1"/>
</dbReference>
<protein>
    <submittedName>
        <fullName evidence="3">MFS transporter</fullName>
    </submittedName>
</protein>
<dbReference type="Proteomes" id="UP000434223">
    <property type="component" value="Unassembled WGS sequence"/>
</dbReference>
<reference evidence="3 4" key="1">
    <citation type="submission" date="2019-09" db="EMBL/GenBank/DDBJ databases">
        <title>Draft genome sequencing of Hungatella hathewayi 123Y-2.</title>
        <authorList>
            <person name="Lv Q."/>
            <person name="Li S."/>
        </authorList>
    </citation>
    <scope>NUCLEOTIDE SEQUENCE [LARGE SCALE GENOMIC DNA]</scope>
    <source>
        <strain evidence="3 4">123Y-2</strain>
    </source>
</reference>
<keyword evidence="2" id="KW-1133">Transmembrane helix</keyword>
<organism evidence="3 4">
    <name type="scientific">Hungatella hathewayi</name>
    <dbReference type="NCBI Taxonomy" id="154046"/>
    <lineage>
        <taxon>Bacteria</taxon>
        <taxon>Bacillati</taxon>
        <taxon>Bacillota</taxon>
        <taxon>Clostridia</taxon>
        <taxon>Lachnospirales</taxon>
        <taxon>Lachnospiraceae</taxon>
        <taxon>Hungatella</taxon>
    </lineage>
</organism>
<accession>A0AAW9WJA3</accession>
<evidence type="ECO:0000256" key="1">
    <source>
        <dbReference type="ARBA" id="ARBA00004651"/>
    </source>
</evidence>